<evidence type="ECO:0000313" key="1">
    <source>
        <dbReference type="EMBL" id="KDR79293.1"/>
    </source>
</evidence>
<proteinExistence type="predicted"/>
<sequence>MAVSDFSLVMTSWSSIPVVVCRSFAPSRVHLSPNSLLWSHLMWQKRRAASFECPYFSLDLKDHTFFLKKKGSYMPSNGLQDKFILFPFLARFGS</sequence>
<dbReference type="Proteomes" id="UP000027222">
    <property type="component" value="Unassembled WGS sequence"/>
</dbReference>
<dbReference type="EMBL" id="KL142373">
    <property type="protein sequence ID" value="KDR79293.1"/>
    <property type="molecule type" value="Genomic_DNA"/>
</dbReference>
<keyword evidence="2" id="KW-1185">Reference proteome</keyword>
<protein>
    <submittedName>
        <fullName evidence="1">Uncharacterized protein</fullName>
    </submittedName>
</protein>
<reference evidence="2" key="1">
    <citation type="journal article" date="2014" name="Proc. Natl. Acad. Sci. U.S.A.">
        <title>Extensive sampling of basidiomycete genomes demonstrates inadequacy of the white-rot/brown-rot paradigm for wood decay fungi.</title>
        <authorList>
            <person name="Riley R."/>
            <person name="Salamov A.A."/>
            <person name="Brown D.W."/>
            <person name="Nagy L.G."/>
            <person name="Floudas D."/>
            <person name="Held B.W."/>
            <person name="Levasseur A."/>
            <person name="Lombard V."/>
            <person name="Morin E."/>
            <person name="Otillar R."/>
            <person name="Lindquist E.A."/>
            <person name="Sun H."/>
            <person name="LaButti K.M."/>
            <person name="Schmutz J."/>
            <person name="Jabbour D."/>
            <person name="Luo H."/>
            <person name="Baker S.E."/>
            <person name="Pisabarro A.G."/>
            <person name="Walton J.D."/>
            <person name="Blanchette R.A."/>
            <person name="Henrissat B."/>
            <person name="Martin F."/>
            <person name="Cullen D."/>
            <person name="Hibbett D.S."/>
            <person name="Grigoriev I.V."/>
        </authorList>
    </citation>
    <scope>NUCLEOTIDE SEQUENCE [LARGE SCALE GENOMIC DNA]</scope>
    <source>
        <strain evidence="2">CBS 339.88</strain>
    </source>
</reference>
<name>A0A067TJY6_GALM3</name>
<dbReference type="AlphaFoldDB" id="A0A067TJY6"/>
<gene>
    <name evidence="1" type="ORF">GALMADRAFT_1232238</name>
</gene>
<evidence type="ECO:0000313" key="2">
    <source>
        <dbReference type="Proteomes" id="UP000027222"/>
    </source>
</evidence>
<dbReference type="HOGENOM" id="CLU_2386323_0_0_1"/>
<accession>A0A067TJY6</accession>
<organism evidence="1 2">
    <name type="scientific">Galerina marginata (strain CBS 339.88)</name>
    <dbReference type="NCBI Taxonomy" id="685588"/>
    <lineage>
        <taxon>Eukaryota</taxon>
        <taxon>Fungi</taxon>
        <taxon>Dikarya</taxon>
        <taxon>Basidiomycota</taxon>
        <taxon>Agaricomycotina</taxon>
        <taxon>Agaricomycetes</taxon>
        <taxon>Agaricomycetidae</taxon>
        <taxon>Agaricales</taxon>
        <taxon>Agaricineae</taxon>
        <taxon>Strophariaceae</taxon>
        <taxon>Galerina</taxon>
    </lineage>
</organism>